<dbReference type="PANTHER" id="PTHR31689:SF0">
    <property type="entry name" value="DIAMINOPIMELATE EPIMERASE"/>
    <property type="match status" value="1"/>
</dbReference>
<keyword evidence="2 3" id="KW-0413">Isomerase</keyword>
<dbReference type="EMBL" id="DTHV01000099">
    <property type="protein sequence ID" value="HGW60402.1"/>
    <property type="molecule type" value="Genomic_DNA"/>
</dbReference>
<comment type="caution">
    <text evidence="5">The sequence shown here is derived from an EMBL/GenBank/DDBJ whole genome shotgun (WGS) entry which is preliminary data.</text>
</comment>
<organism evidence="5">
    <name type="scientific">Caldisericum exile</name>
    <dbReference type="NCBI Taxonomy" id="693075"/>
    <lineage>
        <taxon>Bacteria</taxon>
        <taxon>Pseudomonadati</taxon>
        <taxon>Caldisericota/Cryosericota group</taxon>
        <taxon>Caldisericota</taxon>
        <taxon>Caldisericia</taxon>
        <taxon>Caldisericales</taxon>
        <taxon>Caldisericaceae</taxon>
        <taxon>Caldisericum</taxon>
    </lineage>
</organism>
<dbReference type="GO" id="GO:0009089">
    <property type="term" value="P:lysine biosynthetic process via diaminopimelate"/>
    <property type="evidence" value="ECO:0007669"/>
    <property type="project" value="UniProtKB-UniRule"/>
</dbReference>
<dbReference type="GO" id="GO:0005829">
    <property type="term" value="C:cytosol"/>
    <property type="evidence" value="ECO:0007669"/>
    <property type="project" value="TreeGrafter"/>
</dbReference>
<dbReference type="GO" id="GO:0008837">
    <property type="term" value="F:diaminopimelate epimerase activity"/>
    <property type="evidence" value="ECO:0007669"/>
    <property type="project" value="UniProtKB-UniRule"/>
</dbReference>
<feature type="binding site" evidence="3">
    <location>
        <position position="19"/>
    </location>
    <ligand>
        <name>substrate</name>
    </ligand>
</feature>
<dbReference type="PANTHER" id="PTHR31689">
    <property type="entry name" value="DIAMINOPIMELATE EPIMERASE, CHLOROPLASTIC"/>
    <property type="match status" value="1"/>
</dbReference>
<comment type="function">
    <text evidence="3">Catalyzes the stereoinversion of LL-2,6-diaminopimelate (L,L-DAP) to meso-diaminopimelate (meso-DAP), a precursor of L-lysine and an essential component of the bacterial peptidoglycan.</text>
</comment>
<dbReference type="UniPathway" id="UPA00034">
    <property type="reaction ID" value="UER00025"/>
</dbReference>
<protein>
    <recommendedName>
        <fullName evidence="3 4">Diaminopimelate epimerase</fullName>
        <shortName evidence="3">DAP epimerase</shortName>
        <ecNumber evidence="3 4">5.1.1.7</ecNumber>
    </recommendedName>
    <alternativeName>
        <fullName evidence="3">PLP-independent amino acid racemase</fullName>
    </alternativeName>
</protein>
<proteinExistence type="inferred from homology"/>
<comment type="subunit">
    <text evidence="3">Homodimer.</text>
</comment>
<evidence type="ECO:0000256" key="4">
    <source>
        <dbReference type="NCBIfam" id="TIGR00652"/>
    </source>
</evidence>
<dbReference type="Gene3D" id="3.10.310.10">
    <property type="entry name" value="Diaminopimelate Epimerase, Chain A, domain 1"/>
    <property type="match status" value="2"/>
</dbReference>
<evidence type="ECO:0000256" key="3">
    <source>
        <dbReference type="HAMAP-Rule" id="MF_00197"/>
    </source>
</evidence>
<comment type="subcellular location">
    <subcellularLocation>
        <location evidence="3">Cytoplasm</location>
    </subcellularLocation>
</comment>
<gene>
    <name evidence="3 5" type="primary">dapF</name>
    <name evidence="5" type="ORF">ENV82_03100</name>
</gene>
<dbReference type="SUPFAM" id="SSF54506">
    <property type="entry name" value="Diaminopimelate epimerase-like"/>
    <property type="match status" value="2"/>
</dbReference>
<keyword evidence="3" id="KW-0028">Amino-acid biosynthesis</keyword>
<name>A0A7C4Y5N1_9BACT</name>
<dbReference type="HAMAP" id="MF_00197">
    <property type="entry name" value="DAP_epimerase"/>
    <property type="match status" value="1"/>
</dbReference>
<sequence>MVKLKERVINFIKCEGALNDFVIIDGRFNALEEVEKVGRYILDRRASVGGDSLLYLEESKNATIKMRVLEKDGSESAMCGNGARCVGVYFDRFFNMKNITIETLSGIKSVKKIGENYFEVSMGPMQTLEPFVKGCFEEKVVQMKLFGLDFYIVNSSEPHAVTFVKNIKRCPKRVGIKVARLFEVFPKGINVDFVEKAGKNEIKIRTVERGIYDETYACGTGAVASAFVFHEFLSQSTDIIVHALGGTLTVKLSDAQNYLSGPAHFVFEGKMEI</sequence>
<dbReference type="Pfam" id="PF01678">
    <property type="entry name" value="DAP_epimerase"/>
    <property type="match status" value="2"/>
</dbReference>
<dbReference type="NCBIfam" id="TIGR00652">
    <property type="entry name" value="DapF"/>
    <property type="match status" value="1"/>
</dbReference>
<feature type="active site" description="Proton acceptor" evidence="3">
    <location>
        <position position="218"/>
    </location>
</feature>
<feature type="binding site" evidence="3">
    <location>
        <begin position="219"/>
        <end position="220"/>
    </location>
    <ligand>
        <name>substrate</name>
    </ligand>
</feature>
<evidence type="ECO:0000313" key="5">
    <source>
        <dbReference type="EMBL" id="HGW60402.1"/>
    </source>
</evidence>
<evidence type="ECO:0000256" key="1">
    <source>
        <dbReference type="ARBA" id="ARBA00010219"/>
    </source>
</evidence>
<evidence type="ECO:0000256" key="2">
    <source>
        <dbReference type="ARBA" id="ARBA00023235"/>
    </source>
</evidence>
<dbReference type="InterPro" id="IPR001653">
    <property type="entry name" value="DAP_epimerase_DapF"/>
</dbReference>
<comment type="similarity">
    <text evidence="1 3">Belongs to the diaminopimelate epimerase family.</text>
</comment>
<dbReference type="AlphaFoldDB" id="A0A7C4Y5N1"/>
<comment type="catalytic activity">
    <reaction evidence="3">
        <text>(2S,6S)-2,6-diaminopimelate = meso-2,6-diaminopimelate</text>
        <dbReference type="Rhea" id="RHEA:15393"/>
        <dbReference type="ChEBI" id="CHEBI:57609"/>
        <dbReference type="ChEBI" id="CHEBI:57791"/>
        <dbReference type="EC" id="5.1.1.7"/>
    </reaction>
</comment>
<comment type="caution">
    <text evidence="3">Lacks conserved residue(s) required for the propagation of feature annotation.</text>
</comment>
<keyword evidence="3" id="KW-0457">Lysine biosynthesis</keyword>
<dbReference type="EC" id="5.1.1.7" evidence="3 4"/>
<keyword evidence="3" id="KW-0963">Cytoplasm</keyword>
<feature type="site" description="Could be important to modulate the pK values of the two catalytic cysteine residues" evidence="3">
    <location>
        <position position="208"/>
    </location>
</feature>
<feature type="binding site" evidence="3">
    <location>
        <begin position="80"/>
        <end position="81"/>
    </location>
    <ligand>
        <name>substrate</name>
    </ligand>
</feature>
<feature type="active site" description="Proton donor" evidence="3">
    <location>
        <position position="79"/>
    </location>
</feature>
<feature type="binding site" evidence="3">
    <location>
        <begin position="208"/>
        <end position="209"/>
    </location>
    <ligand>
        <name>substrate</name>
    </ligand>
</feature>
<reference evidence="5" key="1">
    <citation type="journal article" date="2020" name="mSystems">
        <title>Genome- and Community-Level Interaction Insights into Carbon Utilization and Element Cycling Functions of Hydrothermarchaeota in Hydrothermal Sediment.</title>
        <authorList>
            <person name="Zhou Z."/>
            <person name="Liu Y."/>
            <person name="Xu W."/>
            <person name="Pan J."/>
            <person name="Luo Z.H."/>
            <person name="Li M."/>
        </authorList>
    </citation>
    <scope>NUCLEOTIDE SEQUENCE [LARGE SCALE GENOMIC DNA]</scope>
    <source>
        <strain evidence="5">SpSt-794</strain>
    </source>
</reference>
<feature type="binding site" evidence="3">
    <location>
        <position position="190"/>
    </location>
    <ligand>
        <name>substrate</name>
    </ligand>
</feature>
<feature type="site" description="Could be important to modulate the pK values of the two catalytic cysteine residues" evidence="3">
    <location>
        <position position="159"/>
    </location>
</feature>
<comment type="pathway">
    <text evidence="3">Amino-acid biosynthesis; L-lysine biosynthesis via DAP pathway; DL-2,6-diaminopimelate from LL-2,6-diaminopimelate: step 1/1.</text>
</comment>
<accession>A0A7C4Y5N1</accession>